<accession>A0A0S6VRU9</accession>
<organism evidence="1">
    <name type="scientific">Candidatus Moduliflexus flocculans</name>
    <dbReference type="NCBI Taxonomy" id="1499966"/>
    <lineage>
        <taxon>Bacteria</taxon>
        <taxon>Candidatus Moduliflexota</taxon>
        <taxon>Candidatus Moduliflexia</taxon>
        <taxon>Candidatus Moduliflexales</taxon>
        <taxon>Candidatus Moduliflexaceae</taxon>
    </lineage>
</organism>
<evidence type="ECO:0000313" key="1">
    <source>
        <dbReference type="EMBL" id="GAK49970.1"/>
    </source>
</evidence>
<sequence>MTTLRSCEYCRHFCPDELNTGFCQRHEMFVLKDFDCGKFEPRPLIVEGGEVNPDRIMSEKMESSDVPYRV</sequence>
<reference evidence="1" key="1">
    <citation type="journal article" date="2015" name="PeerJ">
        <title>First genomic representation of candidate bacterial phylum KSB3 points to enhanced environmental sensing as a trigger of wastewater bulking.</title>
        <authorList>
            <person name="Sekiguchi Y."/>
            <person name="Ohashi A."/>
            <person name="Parks D.H."/>
            <person name="Yamauchi T."/>
            <person name="Tyson G.W."/>
            <person name="Hugenholtz P."/>
        </authorList>
    </citation>
    <scope>NUCLEOTIDE SEQUENCE [LARGE SCALE GENOMIC DNA]</scope>
</reference>
<dbReference type="EMBL" id="DF820455">
    <property type="protein sequence ID" value="GAK49970.1"/>
    <property type="molecule type" value="Genomic_DNA"/>
</dbReference>
<evidence type="ECO:0000313" key="2">
    <source>
        <dbReference type="Proteomes" id="UP000030700"/>
    </source>
</evidence>
<dbReference type="AlphaFoldDB" id="A0A0S6VRU9"/>
<dbReference type="HOGENOM" id="CLU_2749538_0_0_0"/>
<protein>
    <submittedName>
        <fullName evidence="1">Uncharacterized protein</fullName>
    </submittedName>
</protein>
<keyword evidence="2" id="KW-1185">Reference proteome</keyword>
<proteinExistence type="predicted"/>
<name>A0A0S6VRU9_9BACT</name>
<gene>
    <name evidence="1" type="ORF">U14_01195</name>
</gene>
<dbReference type="Proteomes" id="UP000030700">
    <property type="component" value="Unassembled WGS sequence"/>
</dbReference>